<evidence type="ECO:0000259" key="2">
    <source>
        <dbReference type="Pfam" id="PF00646"/>
    </source>
</evidence>
<keyword evidence="1" id="KW-0812">Transmembrane</keyword>
<organism evidence="4">
    <name type="scientific">Laccaria bicolor (strain S238N-H82 / ATCC MYA-4686)</name>
    <name type="common">Bicoloured deceiver</name>
    <name type="synonym">Laccaria laccata var. bicolor</name>
    <dbReference type="NCBI Taxonomy" id="486041"/>
    <lineage>
        <taxon>Eukaryota</taxon>
        <taxon>Fungi</taxon>
        <taxon>Dikarya</taxon>
        <taxon>Basidiomycota</taxon>
        <taxon>Agaricomycotina</taxon>
        <taxon>Agaricomycetes</taxon>
        <taxon>Agaricomycetidae</taxon>
        <taxon>Agaricales</taxon>
        <taxon>Agaricineae</taxon>
        <taxon>Hydnangiaceae</taxon>
        <taxon>Laccaria</taxon>
    </lineage>
</organism>
<gene>
    <name evidence="3" type="ORF">LACBIDRAFT_335691</name>
</gene>
<dbReference type="GeneID" id="6086254"/>
<keyword evidence="1" id="KW-1133">Transmembrane helix</keyword>
<evidence type="ECO:0000256" key="1">
    <source>
        <dbReference type="SAM" id="Phobius"/>
    </source>
</evidence>
<accession>B0E334</accession>
<reference evidence="3 4" key="1">
    <citation type="journal article" date="2008" name="Nature">
        <title>The genome of Laccaria bicolor provides insights into mycorrhizal symbiosis.</title>
        <authorList>
            <person name="Martin F."/>
            <person name="Aerts A."/>
            <person name="Ahren D."/>
            <person name="Brun A."/>
            <person name="Danchin E.G.J."/>
            <person name="Duchaussoy F."/>
            <person name="Gibon J."/>
            <person name="Kohler A."/>
            <person name="Lindquist E."/>
            <person name="Pereda V."/>
            <person name="Salamov A."/>
            <person name="Shapiro H.J."/>
            <person name="Wuyts J."/>
            <person name="Blaudez D."/>
            <person name="Buee M."/>
            <person name="Brokstein P."/>
            <person name="Canbaeck B."/>
            <person name="Cohen D."/>
            <person name="Courty P.E."/>
            <person name="Coutinho P.M."/>
            <person name="Delaruelle C."/>
            <person name="Detter J.C."/>
            <person name="Deveau A."/>
            <person name="DiFazio S."/>
            <person name="Duplessis S."/>
            <person name="Fraissinet-Tachet L."/>
            <person name="Lucic E."/>
            <person name="Frey-Klett P."/>
            <person name="Fourrey C."/>
            <person name="Feussner I."/>
            <person name="Gay G."/>
            <person name="Grimwood J."/>
            <person name="Hoegger P.J."/>
            <person name="Jain P."/>
            <person name="Kilaru S."/>
            <person name="Labbe J."/>
            <person name="Lin Y.C."/>
            <person name="Legue V."/>
            <person name="Le Tacon F."/>
            <person name="Marmeisse R."/>
            <person name="Melayah D."/>
            <person name="Montanini B."/>
            <person name="Muratet M."/>
            <person name="Nehls U."/>
            <person name="Niculita-Hirzel H."/>
            <person name="Oudot-Le Secq M.P."/>
            <person name="Peter M."/>
            <person name="Quesneville H."/>
            <person name="Rajashekar B."/>
            <person name="Reich M."/>
            <person name="Rouhier N."/>
            <person name="Schmutz J."/>
            <person name="Yin T."/>
            <person name="Chalot M."/>
            <person name="Henrissat B."/>
            <person name="Kuees U."/>
            <person name="Lucas S."/>
            <person name="Van de Peer Y."/>
            <person name="Podila G.K."/>
            <person name="Polle A."/>
            <person name="Pukkila P.J."/>
            <person name="Richardson P.M."/>
            <person name="Rouze P."/>
            <person name="Sanders I.R."/>
            <person name="Stajich J.E."/>
            <person name="Tunlid A."/>
            <person name="Tuskan G."/>
            <person name="Grigoriev I.V."/>
        </authorList>
    </citation>
    <scope>NUCLEOTIDE SEQUENCE [LARGE SCALE GENOMIC DNA]</scope>
    <source>
        <strain evidence="4">S238N-H82 / ATCC MYA-4686</strain>
    </source>
</reference>
<proteinExistence type="predicted"/>
<dbReference type="OrthoDB" id="3054268at2759"/>
<dbReference type="Pfam" id="PF00646">
    <property type="entry name" value="F-box"/>
    <property type="match status" value="1"/>
</dbReference>
<feature type="domain" description="F-box" evidence="2">
    <location>
        <begin position="181"/>
        <end position="215"/>
    </location>
</feature>
<name>B0E334_LACBS</name>
<evidence type="ECO:0000313" key="4">
    <source>
        <dbReference type="Proteomes" id="UP000001194"/>
    </source>
</evidence>
<dbReference type="InterPro" id="IPR001810">
    <property type="entry name" value="F-box_dom"/>
</dbReference>
<dbReference type="HOGENOM" id="CLU_035155_0_0_1"/>
<dbReference type="RefSeq" id="XP_001890603.1">
    <property type="nucleotide sequence ID" value="XM_001890568.1"/>
</dbReference>
<dbReference type="Proteomes" id="UP000001194">
    <property type="component" value="Unassembled WGS sequence"/>
</dbReference>
<dbReference type="InParanoid" id="B0E334"/>
<keyword evidence="1" id="KW-0472">Membrane</keyword>
<feature type="transmembrane region" description="Helical" evidence="1">
    <location>
        <begin position="12"/>
        <end position="33"/>
    </location>
</feature>
<dbReference type="AlphaFoldDB" id="B0E334"/>
<keyword evidence="4" id="KW-1185">Reference proteome</keyword>
<protein>
    <submittedName>
        <fullName evidence="3">Predicted protein</fullName>
    </submittedName>
</protein>
<dbReference type="KEGG" id="lbc:LACBIDRAFT_335691"/>
<sequence>MVSENPNWFGEHLMPLVYICGVYWYMHILVVIWNWDQAFFSPSCISTINFTFCFFGIAMNFRYHHSEIESRSSSPTISSPSMSDPGSPTELSSMPLFVDGPALRTFFSDSVAKGRESVSSAQATLSNPPSFLWQMTSEQLVQFGQTNPEQFKTIQSHICELADLYRLKTKNATFEYPTNILLHIPLDIQKLILDNLAIPALLRLSKCCRYLSHAVNAYITARIEGILTSFSIDPHKLLEGMETCGAFIGGSVALLAVLANVDNFAPNDLDIYVPEAHAETLAKRILSRFKSVGGHSPIYVLNPAITHVEWYTSTFHPLIRINLIATKSASPLEALFHSGASITMNAITGRGIFTAYADLTARKISLLPFSLSLPTAKLFRAVRNRSPLPQDEAHTILAHFGISVPVTALPWELMELLVKKYKSRVGVTFIRDLAAIKDHVCGEDPSCSFTLRTSADSGCAFFPFRPLSPLPTLTLAMPVTPVVPKVVENPIRWSVVTPKLISCLRIWVQIISLVALSLQAPVKYKYGISWARSNAHSMLPSEILSLQGLALLVFLQMQGFWSPPP</sequence>
<evidence type="ECO:0000313" key="3">
    <source>
        <dbReference type="EMBL" id="EDQ98754.1"/>
    </source>
</evidence>
<dbReference type="EMBL" id="DS547203">
    <property type="protein sequence ID" value="EDQ98754.1"/>
    <property type="molecule type" value="Genomic_DNA"/>
</dbReference>
<feature type="transmembrane region" description="Helical" evidence="1">
    <location>
        <begin position="45"/>
        <end position="63"/>
    </location>
</feature>